<evidence type="ECO:0000256" key="1">
    <source>
        <dbReference type="ARBA" id="ARBA00004192"/>
    </source>
</evidence>
<evidence type="ECO:0000256" key="6">
    <source>
        <dbReference type="ARBA" id="ARBA00022603"/>
    </source>
</evidence>
<evidence type="ECO:0000256" key="23">
    <source>
        <dbReference type="ARBA" id="ARBA00031012"/>
    </source>
</evidence>
<keyword evidence="18" id="KW-0511">Multifunctional enzyme</keyword>
<keyword evidence="10" id="KW-0548">Nucleotidyltransferase</keyword>
<dbReference type="RefSeq" id="YP_052849.1">
    <property type="nucleotide sequence ID" value="NC_005974.1"/>
</dbReference>
<feature type="domain" description="RdRp catalytic" evidence="27">
    <location>
        <begin position="591"/>
        <end position="776"/>
    </location>
</feature>
<evidence type="ECO:0000256" key="8">
    <source>
        <dbReference type="ARBA" id="ARBA00022679"/>
    </source>
</evidence>
<keyword evidence="6" id="KW-0489">Methyltransferase</keyword>
<keyword evidence="7" id="KW-0507">mRNA processing</keyword>
<dbReference type="EC" id="2.7.7.88" evidence="4"/>
<comment type="catalytic activity">
    <reaction evidence="19">
        <text>a 5'-end triphospho-adenylyl-adenylyl-cytidylyl-adenosine in mRNA + GDP + H(+) = a 5'-end (5'-triphosphoguanosine)-adenylyl-adenylyl-cytidylyl-adenosine in mRNA + diphosphate</text>
        <dbReference type="Rhea" id="RHEA:65436"/>
        <dbReference type="Rhea" id="RHEA-COMP:16797"/>
        <dbReference type="Rhea" id="RHEA-COMP:16799"/>
        <dbReference type="ChEBI" id="CHEBI:15378"/>
        <dbReference type="ChEBI" id="CHEBI:33019"/>
        <dbReference type="ChEBI" id="CHEBI:58189"/>
        <dbReference type="ChEBI" id="CHEBI:156484"/>
        <dbReference type="ChEBI" id="CHEBI:156503"/>
        <dbReference type="EC" id="2.7.7.88"/>
    </reaction>
</comment>
<dbReference type="GO" id="GO:0016787">
    <property type="term" value="F:hydrolase activity"/>
    <property type="evidence" value="ECO:0007669"/>
    <property type="project" value="UniProtKB-KW"/>
</dbReference>
<comment type="subcellular location">
    <subcellularLocation>
        <location evidence="1">Host cytoplasm</location>
    </subcellularLocation>
    <subcellularLocation>
        <location evidence="2">Virion</location>
    </subcellularLocation>
</comment>
<evidence type="ECO:0000256" key="22">
    <source>
        <dbReference type="ARBA" id="ARBA00030436"/>
    </source>
</evidence>
<dbReference type="InterPro" id="IPR014023">
    <property type="entry name" value="Mononeg_RNA_pol_cat"/>
</dbReference>
<evidence type="ECO:0000256" key="19">
    <source>
        <dbReference type="ARBA" id="ARBA00024494"/>
    </source>
</evidence>
<sequence length="1944" mass="223480">MDPEIYDSILQDWENEGDSAVERTPSVRLKSALKTLPDYLKNKTAKRRYEAVTEVVRPKALDDSTIVLGKIWDKAKSEHVGKFYHFVESTFPSYDRGLVEIFRAEIQILCGNTQGSNCDVTLNSVIYGELKNIAPNLLPLYLFFSFLVTISWGTYTNTTRYAWPVIKESIGILWAEYDEKFKVGIYDMWALLQAKYHAPIIIHRDHLLNITDKLGERLNCFIFSSISNQVQDMLSVSMNCLDRVMAWGDTVIKNHGSAGFQLLSNYEPLVVGVLLSRGDDRLWDTTRFLTNVISDIKEELSWAVFYVDELLELLSGLSIDQLCDIHGLYRIWGHPEVQLKQGLEKMFKISMADKVIDQENINISGRMFKELFFRNYKKIHKHYPNFTFNVIDESELNELLLTDYVMKCLNDNQEIRIDEARYELNSWDRVSILKNFEIPYSWNLAHNIKDKAVSPDREELKTSVRRGLGAIWQDARRTVLKWLNLNILSMRDFLSNIDRFGMDVKHLIIGLYAKERELKYYPRFFSLMSFYLRLYVVSTEQLISDNLLQYFPQITMTSDLLSMTKKILKLSGKMKEKDDDFNTNETRKKEVSYSINIDFKKWNQQMRYEITEPVFTQIDATFGFTNVIRRTHQFFQGCYVYLCSGEYTPEISGDSFILEPPWSWTNDGSGKEGLRQKGWTIMTVCMIEYVMRQHAARSQLIGGGDNQVLVVTLETESLNNDGTITNEGKRELKERMEKILKDLDSFFTSVGLPLKINETWVSSELFMYNKIMCYRGRTLRSCLKTASRSFPFSDDAATTLHGIMSTLGTSVKSLCSKDFSHLPAYVFSRWLVLIASYLVFYFHPLIPGGINNLPSIQSRYGNMGSFVKMQVQRSNMTIKKLITRCLFYFRIFGGYGIGVPSDWVMRGFPDPLTSAIAWINRCLSLISGTNPYRDELTSFISMSTKPGDPSYLHLISDPVSINHDGPIHGLARLREEAEKAIVESPLVKNHNLKEIAKVCYSQNSQSLLNAMCSSNVLEPKFLHDIFSATLYGYFNSIVSRVDKSATITRLNKKANVMEALRITEIEYILYSLERSSHHYDMKPATCSRITAEIYRSTSWKKPIVGVTVPSPVEVFSTIRESWHTECDENYVLLNVMEKPNKERPYGPLEPYLGSFTDEKFKLSPLANAFGEESLLNKAIHIQKLRYWRYNKGTDLFNLIETILKSECDLDPDSVFILHSSSSSATHRYSGEVLAHGAIMNANPDAYRYFAMTTSTLQKRSKGGRNDMIHFQGSLLWISSMMVNKATIAEIESGTYHFHEECDTCIYPLYEVLDEDTTLNTVPNVPIMKDNTLAYVPSNMIQISYADEVLIKKYRSLRCQIADPQVAVKEELIYDAISQVLFVLLTGKRVLTGSQVNKLFSKIKPDMVFGKLKTLLNLHEEFLKNRGTIKWGKLDPILSNVNIIDMIKRLGLSVPRKHLHKKGISCSLLVPQIMMKVNPEDLGYLTTLDIDPWIIIAARCYLKDPALRTCEECKKSLLSLFVSNLEFCDLEYSCEFHTARKIPQLVFVPTDAYSISKEGTYSLSNGGNEKTTTRVTANALKVIPRVKVPIPITLPPYSCMREIISGSDICSLAYMMLWLMSKSEANSQILILTEADWNILFMLIHIAKVTRIEIRIVTKLSQNSTTGSEFSNLVGFRDGLREEDKRFIIIDEPQEHTLRDGNCIQVVTYQTGQVYDTKYIAFPSTSILCFGKVQGMILTRRELYYPSVQIDRSNWSIAERSTNEGCDITVLHNMRHHFMKIKKVNLQKALIEEMLDSSIYPIRSHNAMARGLPEIEQYKLPVSRLQLIYNVQVLMKHLDNMPMKWRRTVEGVWKYHCHAFIIMLALSLPPFKSGRLLKGLQEYRYDQLTKTLILKRRNVSNALLCDTFQYFLEDCGRFRVPIKITGYNKIFLVEVDESLKGIHVI</sequence>
<comment type="catalytic activity">
    <reaction evidence="25">
        <text>a 5'-end (5'-triphosphoguanosine)-adenylyl-adenylyl-cytidylyl-adenosine in mRNA + 2 S-adenosyl-L-methionine = a 5'-end (N(7)-methyl 5'-triphosphoguanosine)-(2'-O-methyladenylyl)-adenylyl-cytidylyl-adenosine in mRNA + 2 S-adenosyl-L-homocysteine + H(+)</text>
        <dbReference type="Rhea" id="RHEA:65376"/>
        <dbReference type="Rhea" id="RHEA-COMP:16797"/>
        <dbReference type="Rhea" id="RHEA-COMP:16798"/>
        <dbReference type="ChEBI" id="CHEBI:15378"/>
        <dbReference type="ChEBI" id="CHEBI:57856"/>
        <dbReference type="ChEBI" id="CHEBI:59789"/>
        <dbReference type="ChEBI" id="CHEBI:156483"/>
        <dbReference type="ChEBI" id="CHEBI:156484"/>
        <dbReference type="EC" id="2.1.1.375"/>
    </reaction>
</comment>
<evidence type="ECO:0000256" key="17">
    <source>
        <dbReference type="ARBA" id="ARBA00023200"/>
    </source>
</evidence>
<keyword evidence="15" id="KW-0693">Viral RNA replication</keyword>
<keyword evidence="14" id="KW-0946">Virion</keyword>
<evidence type="ECO:0000256" key="4">
    <source>
        <dbReference type="ARBA" id="ARBA00012582"/>
    </source>
</evidence>
<evidence type="ECO:0000256" key="7">
    <source>
        <dbReference type="ARBA" id="ARBA00022664"/>
    </source>
</evidence>
<dbReference type="GO" id="GO:0003968">
    <property type="term" value="F:RNA-directed RNA polymerase activity"/>
    <property type="evidence" value="ECO:0007669"/>
    <property type="project" value="UniProtKB-KW"/>
</dbReference>
<evidence type="ECO:0000256" key="25">
    <source>
        <dbReference type="ARBA" id="ARBA00047370"/>
    </source>
</evidence>
<dbReference type="PROSITE" id="PS50526">
    <property type="entry name" value="RDRP_SSRNA_NEG_NONSEG"/>
    <property type="match status" value="1"/>
</dbReference>
<evidence type="ECO:0000256" key="24">
    <source>
        <dbReference type="ARBA" id="ARBA00047332"/>
    </source>
</evidence>
<evidence type="ECO:0000256" key="11">
    <source>
        <dbReference type="ARBA" id="ARBA00022741"/>
    </source>
</evidence>
<dbReference type="Pfam" id="PF14318">
    <property type="entry name" value="Mononeg_mRNAcap"/>
    <property type="match status" value="1"/>
</dbReference>
<evidence type="ECO:0000256" key="26">
    <source>
        <dbReference type="ARBA" id="ARBA00048548"/>
    </source>
</evidence>
<evidence type="ECO:0000256" key="13">
    <source>
        <dbReference type="ARBA" id="ARBA00022840"/>
    </source>
</evidence>
<reference evidence="28 29" key="1">
    <citation type="journal article" date="2005" name="J. Virol.">
        <title>Complete genome sequence and in planta subcellular localization of maize fine streak virus proteins.</title>
        <authorList>
            <person name="Tsai C.W."/>
            <person name="Redinbaugh M.G."/>
            <person name="Willie K.J."/>
            <person name="Reed S."/>
            <person name="Goodin M."/>
            <person name="Hogenhout S.A."/>
        </authorList>
    </citation>
    <scope>NUCLEOTIDE SEQUENCE [LARGE SCALE GENOMIC DNA]</scope>
</reference>
<dbReference type="EC" id="2.7.7.48" evidence="3"/>
<comment type="catalytic activity">
    <reaction evidence="26">
        <text>GTP + H2O = GDP + phosphate + H(+)</text>
        <dbReference type="Rhea" id="RHEA:19669"/>
        <dbReference type="ChEBI" id="CHEBI:15377"/>
        <dbReference type="ChEBI" id="CHEBI:15378"/>
        <dbReference type="ChEBI" id="CHEBI:37565"/>
        <dbReference type="ChEBI" id="CHEBI:43474"/>
        <dbReference type="ChEBI" id="CHEBI:58189"/>
    </reaction>
</comment>
<dbReference type="NCBIfam" id="TIGR04198">
    <property type="entry name" value="paramyx_RNAcap"/>
    <property type="match status" value="1"/>
</dbReference>
<evidence type="ECO:0000256" key="5">
    <source>
        <dbReference type="ARBA" id="ARBA00022484"/>
    </source>
</evidence>
<dbReference type="SMR" id="Q6E0X2"/>
<evidence type="ECO:0000256" key="10">
    <source>
        <dbReference type="ARBA" id="ARBA00022695"/>
    </source>
</evidence>
<accession>Q6E0X2</accession>
<dbReference type="Proteomes" id="UP000125071">
    <property type="component" value="Segment"/>
</dbReference>
<dbReference type="EC" id="2.1.1.375" evidence="21"/>
<dbReference type="InterPro" id="IPR026890">
    <property type="entry name" value="Mononeg_mRNAcap"/>
</dbReference>
<evidence type="ECO:0000256" key="12">
    <source>
        <dbReference type="ARBA" id="ARBA00022801"/>
    </source>
</evidence>
<dbReference type="KEGG" id="vg:2886025"/>
<keyword evidence="5" id="KW-0696">RNA-directed RNA polymerase</keyword>
<dbReference type="EMBL" id="AY618417">
    <property type="protein sequence ID" value="AAT66751.1"/>
    <property type="molecule type" value="Genomic_RNA"/>
</dbReference>
<evidence type="ECO:0000256" key="21">
    <source>
        <dbReference type="ARBA" id="ARBA00026099"/>
    </source>
</evidence>
<comment type="catalytic activity">
    <reaction evidence="24">
        <text>a 5'-end (5'-triphosphoguanosine)-adenylyl-adenylyl-cytidylyl-adenosine in mRNA + S-adenosyl-L-methionine = a 5'-end (5'-triphosphoguanosine)-(2'-O-methyladenylyl)-adenylyl-cytidylyl-adenosine in mRNA + S-adenosyl-L-homocysteine + H(+)</text>
        <dbReference type="Rhea" id="RHEA:65380"/>
        <dbReference type="Rhea" id="RHEA-COMP:16797"/>
        <dbReference type="Rhea" id="RHEA-COMP:16801"/>
        <dbReference type="ChEBI" id="CHEBI:15378"/>
        <dbReference type="ChEBI" id="CHEBI:57856"/>
        <dbReference type="ChEBI" id="CHEBI:59789"/>
        <dbReference type="ChEBI" id="CHEBI:156482"/>
        <dbReference type="ChEBI" id="CHEBI:156484"/>
    </reaction>
</comment>
<evidence type="ECO:0000256" key="14">
    <source>
        <dbReference type="ARBA" id="ARBA00022844"/>
    </source>
</evidence>
<evidence type="ECO:0000256" key="20">
    <source>
        <dbReference type="ARBA" id="ARBA00024499"/>
    </source>
</evidence>
<proteinExistence type="predicted"/>
<evidence type="ECO:0000313" key="29">
    <source>
        <dbReference type="Proteomes" id="UP000125071"/>
    </source>
</evidence>
<keyword evidence="11" id="KW-0547">Nucleotide-binding</keyword>
<dbReference type="GO" id="GO:0005524">
    <property type="term" value="F:ATP binding"/>
    <property type="evidence" value="ECO:0007669"/>
    <property type="project" value="UniProtKB-KW"/>
</dbReference>
<evidence type="ECO:0000256" key="9">
    <source>
        <dbReference type="ARBA" id="ARBA00022691"/>
    </source>
</evidence>
<organism evidence="28 29">
    <name type="scientific">Maize fine streak virus</name>
    <dbReference type="NCBI Taxonomy" id="209854"/>
    <lineage>
        <taxon>Viruses</taxon>
        <taxon>Riboviria</taxon>
        <taxon>Orthornavirae</taxon>
        <taxon>Negarnaviricota</taxon>
        <taxon>Haploviricotina</taxon>
        <taxon>Monjiviricetes</taxon>
        <taxon>Mononegavirales</taxon>
        <taxon>Rhabdoviridae</taxon>
        <taxon>Betarhabdovirinae</taxon>
        <taxon>Gammanucleorhabdovirus</taxon>
        <taxon>Gammanucleorhabdovirus maydis</taxon>
    </lineage>
</organism>
<keyword evidence="8" id="KW-0808">Transferase</keyword>
<name>Q6E0X2_9RHAB</name>
<keyword evidence="12" id="KW-0378">Hydrolase</keyword>
<keyword evidence="29" id="KW-1185">Reference proteome</keyword>
<protein>
    <recommendedName>
        <fullName evidence="23">Replicase</fullName>
        <ecNumber evidence="21">2.1.1.375</ecNumber>
        <ecNumber evidence="3">2.7.7.48</ecNumber>
        <ecNumber evidence="4">2.7.7.88</ecNumber>
    </recommendedName>
    <alternativeName>
        <fullName evidence="22">Transcriptase</fullName>
    </alternativeName>
</protein>
<dbReference type="GO" id="GO:0004482">
    <property type="term" value="F:mRNA 5'-cap (guanine-N7-)-methyltransferase activity"/>
    <property type="evidence" value="ECO:0007669"/>
    <property type="project" value="InterPro"/>
</dbReference>
<keyword evidence="13" id="KW-0067">ATP-binding</keyword>
<evidence type="ECO:0000256" key="2">
    <source>
        <dbReference type="ARBA" id="ARBA00004328"/>
    </source>
</evidence>
<dbReference type="GO" id="GO:0044423">
    <property type="term" value="C:virion component"/>
    <property type="evidence" value="ECO:0007669"/>
    <property type="project" value="UniProtKB-KW"/>
</dbReference>
<dbReference type="Pfam" id="PF00946">
    <property type="entry name" value="Mononeg_RNA_pol"/>
    <property type="match status" value="1"/>
</dbReference>
<evidence type="ECO:0000256" key="16">
    <source>
        <dbReference type="ARBA" id="ARBA00023042"/>
    </source>
</evidence>
<evidence type="ECO:0000256" key="15">
    <source>
        <dbReference type="ARBA" id="ARBA00022953"/>
    </source>
</evidence>
<keyword evidence="17" id="KW-1035">Host cytoplasm</keyword>
<dbReference type="GO" id="GO:0030430">
    <property type="term" value="C:host cell cytoplasm"/>
    <property type="evidence" value="ECO:0007669"/>
    <property type="project" value="UniProtKB-SubCell"/>
</dbReference>
<evidence type="ECO:0000259" key="27">
    <source>
        <dbReference type="PROSITE" id="PS50526"/>
    </source>
</evidence>
<evidence type="ECO:0000313" key="28">
    <source>
        <dbReference type="EMBL" id="AAT66751.1"/>
    </source>
</evidence>
<gene>
    <name evidence="28" type="primary">L</name>
</gene>
<evidence type="ECO:0000256" key="18">
    <source>
        <dbReference type="ARBA" id="ARBA00023268"/>
    </source>
</evidence>
<dbReference type="InterPro" id="IPR039736">
    <property type="entry name" value="L_poly_C"/>
</dbReference>
<evidence type="ECO:0000256" key="3">
    <source>
        <dbReference type="ARBA" id="ARBA00012494"/>
    </source>
</evidence>
<keyword evidence="16" id="KW-0506">mRNA capping</keyword>
<comment type="catalytic activity">
    <reaction evidence="20">
        <text>a 5'-end (5'-triphosphoguanosine)-(2'-O-methyladenylyl)-adenylyl-cytidylyl-adenosine in mRNA + S-adenosyl-L-methionine = a 5'-end (N(7)-methyl 5'-triphosphoguanosine)-(2'-O-methyladenylyl)-adenylyl-cytidylyl-adenosine in mRNA + S-adenosyl-L-homocysteine</text>
        <dbReference type="Rhea" id="RHEA:65440"/>
        <dbReference type="Rhea" id="RHEA-COMP:16798"/>
        <dbReference type="Rhea" id="RHEA-COMP:16801"/>
        <dbReference type="ChEBI" id="CHEBI:57856"/>
        <dbReference type="ChEBI" id="CHEBI:59789"/>
        <dbReference type="ChEBI" id="CHEBI:156482"/>
        <dbReference type="ChEBI" id="CHEBI:156483"/>
    </reaction>
</comment>
<dbReference type="GeneID" id="2886025"/>
<keyword evidence="9" id="KW-0949">S-adenosyl-L-methionine</keyword>